<accession>A0A6A0A4A9</accession>
<protein>
    <submittedName>
        <fullName evidence="1">Uncharacterized protein</fullName>
    </submittedName>
</protein>
<proteinExistence type="predicted"/>
<gene>
    <name evidence="1" type="ORF">HaLaN_25834</name>
</gene>
<sequence length="166" mass="18718">MKRLDPCSHADCGMFLQLDPFIVMLCGAGGLRAYSTLSASASHHRTTLLVVIACNAVFRDKHMDKNSHQVAPRDCQQWVRQLWATPQRPVNLQIHTHEKYRAKTSTWQPEYEGVSCTHWPCHMVDADGGFKPLQPLGCLATLLLKRVGFFCKCQKQRAPNPPLPLP</sequence>
<organism evidence="1 2">
    <name type="scientific">Haematococcus lacustris</name>
    <name type="common">Green alga</name>
    <name type="synonym">Haematococcus pluvialis</name>
    <dbReference type="NCBI Taxonomy" id="44745"/>
    <lineage>
        <taxon>Eukaryota</taxon>
        <taxon>Viridiplantae</taxon>
        <taxon>Chlorophyta</taxon>
        <taxon>core chlorophytes</taxon>
        <taxon>Chlorophyceae</taxon>
        <taxon>CS clade</taxon>
        <taxon>Chlamydomonadales</taxon>
        <taxon>Haematococcaceae</taxon>
        <taxon>Haematococcus</taxon>
    </lineage>
</organism>
<evidence type="ECO:0000313" key="1">
    <source>
        <dbReference type="EMBL" id="GFH27504.1"/>
    </source>
</evidence>
<comment type="caution">
    <text evidence="1">The sequence shown here is derived from an EMBL/GenBank/DDBJ whole genome shotgun (WGS) entry which is preliminary data.</text>
</comment>
<evidence type="ECO:0000313" key="2">
    <source>
        <dbReference type="Proteomes" id="UP000485058"/>
    </source>
</evidence>
<dbReference type="Proteomes" id="UP000485058">
    <property type="component" value="Unassembled WGS sequence"/>
</dbReference>
<dbReference type="EMBL" id="BLLF01003498">
    <property type="protein sequence ID" value="GFH27504.1"/>
    <property type="molecule type" value="Genomic_DNA"/>
</dbReference>
<reference evidence="1 2" key="1">
    <citation type="submission" date="2020-02" db="EMBL/GenBank/DDBJ databases">
        <title>Draft genome sequence of Haematococcus lacustris strain NIES-144.</title>
        <authorList>
            <person name="Morimoto D."/>
            <person name="Nakagawa S."/>
            <person name="Yoshida T."/>
            <person name="Sawayama S."/>
        </authorList>
    </citation>
    <scope>NUCLEOTIDE SEQUENCE [LARGE SCALE GENOMIC DNA]</scope>
    <source>
        <strain evidence="1 2">NIES-144</strain>
    </source>
</reference>
<name>A0A6A0A4A9_HAELA</name>
<keyword evidence="2" id="KW-1185">Reference proteome</keyword>
<dbReference type="AlphaFoldDB" id="A0A6A0A4A9"/>